<evidence type="ECO:0000313" key="2">
    <source>
        <dbReference type="EMBL" id="PIA40292.1"/>
    </source>
</evidence>
<accession>A0A2G5D9Z2</accession>
<sequence length="86" mass="10241">MDEANKKMEALKKAYADIIFNTTKEATAKIMVVERRAYQYQKEMNEAKEEALNMLMRFKAMMDAKVNFWSSWKKCRIGFLFLIVFL</sequence>
<dbReference type="InParanoid" id="A0A2G5D9Z2"/>
<feature type="coiled-coil region" evidence="1">
    <location>
        <begin position="1"/>
        <end position="50"/>
    </location>
</feature>
<dbReference type="PANTHER" id="PTHR34778">
    <property type="entry name" value="OS02G0580700 PROTEIN"/>
    <property type="match status" value="1"/>
</dbReference>
<keyword evidence="3" id="KW-1185">Reference proteome</keyword>
<organism evidence="2 3">
    <name type="scientific">Aquilegia coerulea</name>
    <name type="common">Rocky mountain columbine</name>
    <dbReference type="NCBI Taxonomy" id="218851"/>
    <lineage>
        <taxon>Eukaryota</taxon>
        <taxon>Viridiplantae</taxon>
        <taxon>Streptophyta</taxon>
        <taxon>Embryophyta</taxon>
        <taxon>Tracheophyta</taxon>
        <taxon>Spermatophyta</taxon>
        <taxon>Magnoliopsida</taxon>
        <taxon>Ranunculales</taxon>
        <taxon>Ranunculaceae</taxon>
        <taxon>Thalictroideae</taxon>
        <taxon>Aquilegia</taxon>
    </lineage>
</organism>
<gene>
    <name evidence="2" type="ORF">AQUCO_02500170v1</name>
</gene>
<dbReference type="OrthoDB" id="657513at2759"/>
<dbReference type="Proteomes" id="UP000230069">
    <property type="component" value="Unassembled WGS sequence"/>
</dbReference>
<dbReference type="AlphaFoldDB" id="A0A2G5D9Z2"/>
<dbReference type="PANTHER" id="PTHR34778:SF2">
    <property type="entry name" value="OS02G0580700 PROTEIN"/>
    <property type="match status" value="1"/>
</dbReference>
<protein>
    <submittedName>
        <fullName evidence="2">Uncharacterized protein</fullName>
    </submittedName>
</protein>
<evidence type="ECO:0000256" key="1">
    <source>
        <dbReference type="SAM" id="Coils"/>
    </source>
</evidence>
<proteinExistence type="predicted"/>
<keyword evidence="1" id="KW-0175">Coiled coil</keyword>
<dbReference type="STRING" id="218851.A0A2G5D9Z2"/>
<dbReference type="EMBL" id="KZ305042">
    <property type="protein sequence ID" value="PIA40292.1"/>
    <property type="molecule type" value="Genomic_DNA"/>
</dbReference>
<name>A0A2G5D9Z2_AQUCA</name>
<evidence type="ECO:0000313" key="3">
    <source>
        <dbReference type="Proteomes" id="UP000230069"/>
    </source>
</evidence>
<reference evidence="2 3" key="1">
    <citation type="submission" date="2017-09" db="EMBL/GenBank/DDBJ databases">
        <title>WGS assembly of Aquilegia coerulea Goldsmith.</title>
        <authorList>
            <person name="Hodges S."/>
            <person name="Kramer E."/>
            <person name="Nordborg M."/>
            <person name="Tomkins J."/>
            <person name="Borevitz J."/>
            <person name="Derieg N."/>
            <person name="Yan J."/>
            <person name="Mihaltcheva S."/>
            <person name="Hayes R.D."/>
            <person name="Rokhsar D."/>
        </authorList>
    </citation>
    <scope>NUCLEOTIDE SEQUENCE [LARGE SCALE GENOMIC DNA]</scope>
    <source>
        <strain evidence="3">cv. Goldsmith</strain>
    </source>
</reference>